<accession>A0A9D6QRU6</accession>
<name>A0A9D6QRU6_9BACT</name>
<organism evidence="1 2">
    <name type="scientific">Candidatus Sungiibacteriota bacterium</name>
    <dbReference type="NCBI Taxonomy" id="2750080"/>
    <lineage>
        <taxon>Bacteria</taxon>
        <taxon>Candidatus Sungiibacteriota</taxon>
    </lineage>
</organism>
<dbReference type="AlphaFoldDB" id="A0A9D6QRU6"/>
<proteinExistence type="predicted"/>
<reference evidence="1" key="1">
    <citation type="submission" date="2020-07" db="EMBL/GenBank/DDBJ databases">
        <title>Huge and variable diversity of episymbiotic CPR bacteria and DPANN archaea in groundwater ecosystems.</title>
        <authorList>
            <person name="He C.Y."/>
            <person name="Keren R."/>
            <person name="Whittaker M."/>
            <person name="Farag I.F."/>
            <person name="Doudna J."/>
            <person name="Cate J.H.D."/>
            <person name="Banfield J.F."/>
        </authorList>
    </citation>
    <scope>NUCLEOTIDE SEQUENCE</scope>
    <source>
        <strain evidence="1">NC_groundwater_972_Pr1_S-0.2um_49_27</strain>
    </source>
</reference>
<dbReference type="Proteomes" id="UP000808388">
    <property type="component" value="Unassembled WGS sequence"/>
</dbReference>
<comment type="caution">
    <text evidence="1">The sequence shown here is derived from an EMBL/GenBank/DDBJ whole genome shotgun (WGS) entry which is preliminary data.</text>
</comment>
<sequence>MKSILAHPEEVRKVTERARALAFSDYDWDTVAKTMREKVFSVVLNKP</sequence>
<evidence type="ECO:0000313" key="2">
    <source>
        <dbReference type="Proteomes" id="UP000808388"/>
    </source>
</evidence>
<gene>
    <name evidence="1" type="ORF">HY220_01280</name>
</gene>
<dbReference type="EMBL" id="JACQCQ010000005">
    <property type="protein sequence ID" value="MBI3627369.1"/>
    <property type="molecule type" value="Genomic_DNA"/>
</dbReference>
<evidence type="ECO:0000313" key="1">
    <source>
        <dbReference type="EMBL" id="MBI3627369.1"/>
    </source>
</evidence>
<protein>
    <submittedName>
        <fullName evidence="1">Uncharacterized protein</fullName>
    </submittedName>
</protein>